<organism evidence="9">
    <name type="scientific">Hadrurus spadix</name>
    <dbReference type="NCBI Taxonomy" id="141984"/>
    <lineage>
        <taxon>Eukaryota</taxon>
        <taxon>Metazoa</taxon>
        <taxon>Ecdysozoa</taxon>
        <taxon>Arthropoda</taxon>
        <taxon>Chelicerata</taxon>
        <taxon>Arachnida</taxon>
        <taxon>Scorpiones</taxon>
        <taxon>Iurida</taxon>
        <taxon>Iuroidea</taxon>
        <taxon>Hadrurus</taxon>
    </lineage>
</organism>
<feature type="signal peptide" evidence="7">
    <location>
        <begin position="1"/>
        <end position="22"/>
    </location>
</feature>
<evidence type="ECO:0000256" key="1">
    <source>
        <dbReference type="ARBA" id="ARBA00004613"/>
    </source>
</evidence>
<feature type="chain" id="PRO_5010858829" evidence="7">
    <location>
        <begin position="23"/>
        <end position="64"/>
    </location>
</feature>
<keyword evidence="5" id="KW-0044">Antibiotic</keyword>
<keyword evidence="6" id="KW-1015">Disulfide bond</keyword>
<dbReference type="Gene3D" id="3.30.30.10">
    <property type="entry name" value="Knottin, scorpion toxin-like"/>
    <property type="match status" value="1"/>
</dbReference>
<keyword evidence="4" id="KW-0800">Toxin</keyword>
<dbReference type="GO" id="GO:0005576">
    <property type="term" value="C:extracellular region"/>
    <property type="evidence" value="ECO:0007669"/>
    <property type="project" value="UniProtKB-SubCell"/>
</dbReference>
<keyword evidence="3" id="KW-0929">Antimicrobial</keyword>
<evidence type="ECO:0000256" key="4">
    <source>
        <dbReference type="ARBA" id="ARBA00022656"/>
    </source>
</evidence>
<evidence type="ECO:0000256" key="6">
    <source>
        <dbReference type="ARBA" id="ARBA00023157"/>
    </source>
</evidence>
<dbReference type="PROSITE" id="PS51378">
    <property type="entry name" value="INVERT_DEFENSINS"/>
    <property type="match status" value="1"/>
</dbReference>
<keyword evidence="7" id="KW-0732">Signal</keyword>
<keyword evidence="2" id="KW-0964">Secreted</keyword>
<name>A0A1W7RAN7_9SCOR</name>
<protein>
    <submittedName>
        <fullName evidence="9">Defensin</fullName>
    </submittedName>
</protein>
<comment type="subcellular location">
    <subcellularLocation>
        <location evidence="1">Secreted</location>
    </subcellularLocation>
</comment>
<dbReference type="Pfam" id="PF01097">
    <property type="entry name" value="Defensin_2"/>
    <property type="match status" value="1"/>
</dbReference>
<dbReference type="EMBL" id="GFAH01000179">
    <property type="protein sequence ID" value="JAV48210.1"/>
    <property type="molecule type" value="Transcribed_RNA"/>
</dbReference>
<evidence type="ECO:0000256" key="7">
    <source>
        <dbReference type="SAM" id="SignalP"/>
    </source>
</evidence>
<reference evidence="9" key="1">
    <citation type="submission" date="2016-11" db="EMBL/GenBank/DDBJ databases">
        <title>Venom-gland transcriptomics and venom proteomics of the black-back scorpion (Hadrurus spadix) reveal detectability challenges and an unexplored realm of animal toxin diversity.</title>
        <authorList>
            <person name="Rokyta D.R."/>
            <person name="Ward M.J."/>
        </authorList>
    </citation>
    <scope>NUCLEOTIDE SEQUENCE</scope>
    <source>
        <tissue evidence="9">Venom gland</tissue>
    </source>
</reference>
<feature type="domain" description="Invertebrate defensins family profile" evidence="8">
    <location>
        <begin position="25"/>
        <end position="61"/>
    </location>
</feature>
<evidence type="ECO:0000259" key="8">
    <source>
        <dbReference type="PROSITE" id="PS51378"/>
    </source>
</evidence>
<sequence>MKSLCLILLLAFVLCTIETATAQFGFGCPFNQIGCHKHCQSIRYRGGRCGNFLKRTCICYGNRG</sequence>
<evidence type="ECO:0000313" key="9">
    <source>
        <dbReference type="EMBL" id="JAV48210.1"/>
    </source>
</evidence>
<dbReference type="GO" id="GO:0090729">
    <property type="term" value="F:toxin activity"/>
    <property type="evidence" value="ECO:0007669"/>
    <property type="project" value="UniProtKB-KW"/>
</dbReference>
<dbReference type="InterPro" id="IPR036574">
    <property type="entry name" value="Scorpion_toxin-like_sf"/>
</dbReference>
<accession>A0A1W7RAN7</accession>
<dbReference type="AlphaFoldDB" id="A0A1W7RAN7"/>
<evidence type="ECO:0000256" key="2">
    <source>
        <dbReference type="ARBA" id="ARBA00022525"/>
    </source>
</evidence>
<dbReference type="InterPro" id="IPR001542">
    <property type="entry name" value="Defensin_invertebrate/fungal"/>
</dbReference>
<proteinExistence type="predicted"/>
<evidence type="ECO:0000256" key="3">
    <source>
        <dbReference type="ARBA" id="ARBA00022529"/>
    </source>
</evidence>
<dbReference type="GO" id="GO:0042742">
    <property type="term" value="P:defense response to bacterium"/>
    <property type="evidence" value="ECO:0007669"/>
    <property type="project" value="UniProtKB-KW"/>
</dbReference>
<evidence type="ECO:0000256" key="5">
    <source>
        <dbReference type="ARBA" id="ARBA00023022"/>
    </source>
</evidence>
<dbReference type="SUPFAM" id="SSF57095">
    <property type="entry name" value="Scorpion toxin-like"/>
    <property type="match status" value="1"/>
</dbReference>